<dbReference type="GO" id="GO:0008528">
    <property type="term" value="F:G protein-coupled peptide receptor activity"/>
    <property type="evidence" value="ECO:0007669"/>
    <property type="project" value="TreeGrafter"/>
</dbReference>
<dbReference type="PANTHER" id="PTHR24372:SF74">
    <property type="entry name" value="LP13728P"/>
    <property type="match status" value="1"/>
</dbReference>
<dbReference type="InterPro" id="IPR032675">
    <property type="entry name" value="LRR_dom_sf"/>
</dbReference>
<dbReference type="PRINTS" id="PR00373">
    <property type="entry name" value="GLYCHORMONER"/>
</dbReference>
<evidence type="ECO:0000256" key="6">
    <source>
        <dbReference type="ARBA" id="ARBA00022989"/>
    </source>
</evidence>
<keyword evidence="2" id="KW-1003">Cell membrane</keyword>
<evidence type="ECO:0000256" key="8">
    <source>
        <dbReference type="ARBA" id="ARBA00023136"/>
    </source>
</evidence>
<evidence type="ECO:0000313" key="15">
    <source>
        <dbReference type="WBParaSite" id="TMUE_2000010259.1"/>
    </source>
</evidence>
<dbReference type="GO" id="GO:0016500">
    <property type="term" value="F:protein-hormone receptor activity"/>
    <property type="evidence" value="ECO:0007669"/>
    <property type="project" value="InterPro"/>
</dbReference>
<keyword evidence="9" id="KW-0675">Receptor</keyword>
<dbReference type="WBParaSite" id="TMUE_2000010259.1">
    <property type="protein sequence ID" value="TMUE_2000010259.1"/>
    <property type="gene ID" value="WBGene00300906"/>
</dbReference>
<feature type="signal peptide" evidence="12">
    <location>
        <begin position="1"/>
        <end position="19"/>
    </location>
</feature>
<accession>A0A5S6QSY6</accession>
<comment type="subcellular location">
    <subcellularLocation>
        <location evidence="1">Cell membrane</location>
        <topology evidence="1">Multi-pass membrane protein</topology>
    </subcellularLocation>
</comment>
<dbReference type="GO" id="GO:0009755">
    <property type="term" value="P:hormone-mediated signaling pathway"/>
    <property type="evidence" value="ECO:0007669"/>
    <property type="project" value="TreeGrafter"/>
</dbReference>
<keyword evidence="4 11" id="KW-0812">Transmembrane</keyword>
<dbReference type="PRINTS" id="PR00237">
    <property type="entry name" value="GPCRRHODOPSN"/>
</dbReference>
<keyword evidence="14" id="KW-1185">Reference proteome</keyword>
<keyword evidence="5" id="KW-0677">Repeat</keyword>
<sequence>MSLLLFGLLNLAGVPACKEDPLCTCDSDVRRCRCVGRQLDRVPQHLGSSVTHLIIDDSTLTAVRALDFENYPQLVDIAIRNAGRLQSVQASAFEPLKRLKRLSINGCSSLRRVNGSFVLCNGRGCILTLNLANNGLEEVPGLTRAVTSGPIFRGATYIDLSGNKIRTVSQGEDGVGVDLIGLILSRNLISSVGGGILPGSRIHLLAFDHNPLVNVHPLAFARLVILKQLDLSFTQIADLPSQGLLRLEVITLRGVYTLKRLPTVFAFQDLRIARLTYAHHCCYFLNVRRTTTLGPRHCSKRRSKRYAVWGNFKVRNDSVKEANGRTWHSRSDFKTTRPLLHRKLLVIPGAARPLGLCIPEELVDTLERVKCSPKPDALNPCEDMAGHLFVRLFMWLAWILAVIGNLGVVALFGWLCKCGRPTGVSGFLVSNLAFADLCMGVYLAMLAVQDVKTAGKYCNYAVDWQSGLGCSSAGFVAIFSSELSMFTIVAISIKLWYDTKESFYGFTFEWPTAVILQGIAWLLSILLAALPLANVNTYSATSVCLPIRTESVGDKAYLFTLLLLKLFAVGYVAFNYLHIYFMVSGVKLPAAHTQDWVMARKLTLLVCTNFVCWTPTIVLGLSAAVGRPLLDISTCKYFLVLAYPINATADPFLYAFSSSTVGQQVRLYVAAVRSNLIDHLHRVRHCSFKSAVSNATESTYSQVGVARKLILIFLPVAPSRLIPNDWCSPHAGRRYTLSIYHPAAFKRRGLKICVWFSVNN</sequence>
<keyword evidence="6 11" id="KW-1133">Transmembrane helix</keyword>
<dbReference type="GO" id="GO:0005886">
    <property type="term" value="C:plasma membrane"/>
    <property type="evidence" value="ECO:0007669"/>
    <property type="project" value="UniProtKB-SubCell"/>
</dbReference>
<keyword evidence="8 11" id="KW-0472">Membrane</keyword>
<evidence type="ECO:0000256" key="7">
    <source>
        <dbReference type="ARBA" id="ARBA00023040"/>
    </source>
</evidence>
<evidence type="ECO:0000259" key="13">
    <source>
        <dbReference type="PROSITE" id="PS50262"/>
    </source>
</evidence>
<dbReference type="SUPFAM" id="SSF52058">
    <property type="entry name" value="L domain-like"/>
    <property type="match status" value="1"/>
</dbReference>
<feature type="transmembrane region" description="Helical" evidence="11">
    <location>
        <begin position="508"/>
        <end position="530"/>
    </location>
</feature>
<keyword evidence="3" id="KW-0433">Leucine-rich repeat</keyword>
<proteinExistence type="predicted"/>
<evidence type="ECO:0000256" key="4">
    <source>
        <dbReference type="ARBA" id="ARBA00022692"/>
    </source>
</evidence>
<evidence type="ECO:0000256" key="10">
    <source>
        <dbReference type="ARBA" id="ARBA00023224"/>
    </source>
</evidence>
<keyword evidence="12" id="KW-0732">Signal</keyword>
<dbReference type="Proteomes" id="UP000046395">
    <property type="component" value="Unassembled WGS sequence"/>
</dbReference>
<organism evidence="14 15">
    <name type="scientific">Trichuris muris</name>
    <name type="common">Mouse whipworm</name>
    <dbReference type="NCBI Taxonomy" id="70415"/>
    <lineage>
        <taxon>Eukaryota</taxon>
        <taxon>Metazoa</taxon>
        <taxon>Ecdysozoa</taxon>
        <taxon>Nematoda</taxon>
        <taxon>Enoplea</taxon>
        <taxon>Dorylaimia</taxon>
        <taxon>Trichinellida</taxon>
        <taxon>Trichuridae</taxon>
        <taxon>Trichuris</taxon>
    </lineage>
</organism>
<dbReference type="PROSITE" id="PS50262">
    <property type="entry name" value="G_PROTEIN_RECEP_F1_2"/>
    <property type="match status" value="1"/>
</dbReference>
<dbReference type="SUPFAM" id="SSF81321">
    <property type="entry name" value="Family A G protein-coupled receptor-like"/>
    <property type="match status" value="1"/>
</dbReference>
<evidence type="ECO:0000256" key="11">
    <source>
        <dbReference type="SAM" id="Phobius"/>
    </source>
</evidence>
<evidence type="ECO:0000256" key="9">
    <source>
        <dbReference type="ARBA" id="ARBA00023170"/>
    </source>
</evidence>
<evidence type="ECO:0000256" key="1">
    <source>
        <dbReference type="ARBA" id="ARBA00004651"/>
    </source>
</evidence>
<feature type="chain" id="PRO_5024437482" evidence="12">
    <location>
        <begin position="20"/>
        <end position="760"/>
    </location>
</feature>
<evidence type="ECO:0000256" key="3">
    <source>
        <dbReference type="ARBA" id="ARBA00022614"/>
    </source>
</evidence>
<name>A0A5S6QSY6_TRIMR</name>
<dbReference type="STRING" id="70415.A0A5S6QSY6"/>
<dbReference type="InterPro" id="IPR000276">
    <property type="entry name" value="GPCR_Rhodpsn"/>
</dbReference>
<feature type="transmembrane region" description="Helical" evidence="11">
    <location>
        <begin position="392"/>
        <end position="415"/>
    </location>
</feature>
<evidence type="ECO:0000313" key="14">
    <source>
        <dbReference type="Proteomes" id="UP000046395"/>
    </source>
</evidence>
<evidence type="ECO:0000256" key="5">
    <source>
        <dbReference type="ARBA" id="ARBA00022737"/>
    </source>
</evidence>
<feature type="transmembrane region" description="Helical" evidence="11">
    <location>
        <begin position="473"/>
        <end position="496"/>
    </location>
</feature>
<dbReference type="PANTHER" id="PTHR24372">
    <property type="entry name" value="GLYCOPROTEIN HORMONE RECEPTOR"/>
    <property type="match status" value="1"/>
</dbReference>
<dbReference type="GO" id="GO:0007189">
    <property type="term" value="P:adenylate cyclase-activating G protein-coupled receptor signaling pathway"/>
    <property type="evidence" value="ECO:0007669"/>
    <property type="project" value="TreeGrafter"/>
</dbReference>
<feature type="transmembrane region" description="Helical" evidence="11">
    <location>
        <begin position="602"/>
        <end position="625"/>
    </location>
</feature>
<dbReference type="InterPro" id="IPR002131">
    <property type="entry name" value="Gphrmn_rcpt_fam"/>
</dbReference>
<keyword evidence="10" id="KW-0807">Transducer</keyword>
<keyword evidence="7" id="KW-0297">G-protein coupled receptor</keyword>
<protein>
    <submittedName>
        <fullName evidence="15">G_PROTEIN_RECEP_F1_2 domain-containing protein</fullName>
    </submittedName>
</protein>
<dbReference type="AlphaFoldDB" id="A0A5S6QSY6"/>
<dbReference type="Gene3D" id="3.80.10.10">
    <property type="entry name" value="Ribonuclease Inhibitor"/>
    <property type="match status" value="1"/>
</dbReference>
<feature type="domain" description="G-protein coupled receptors family 1 profile" evidence="13">
    <location>
        <begin position="404"/>
        <end position="654"/>
    </location>
</feature>
<evidence type="ECO:0000256" key="12">
    <source>
        <dbReference type="SAM" id="SignalP"/>
    </source>
</evidence>
<dbReference type="InterPro" id="IPR017452">
    <property type="entry name" value="GPCR_Rhodpsn_7TM"/>
</dbReference>
<feature type="transmembrane region" description="Helical" evidence="11">
    <location>
        <begin position="556"/>
        <end position="581"/>
    </location>
</feature>
<dbReference type="Gene3D" id="1.20.1070.10">
    <property type="entry name" value="Rhodopsin 7-helix transmembrane proteins"/>
    <property type="match status" value="1"/>
</dbReference>
<evidence type="ECO:0000256" key="2">
    <source>
        <dbReference type="ARBA" id="ARBA00022475"/>
    </source>
</evidence>
<reference evidence="15" key="1">
    <citation type="submission" date="2019-12" db="UniProtKB">
        <authorList>
            <consortium name="WormBaseParasite"/>
        </authorList>
    </citation>
    <scope>IDENTIFICATION</scope>
</reference>
<feature type="transmembrane region" description="Helical" evidence="11">
    <location>
        <begin position="427"/>
        <end position="447"/>
    </location>
</feature>